<keyword evidence="6 7" id="KW-0472">Membrane</keyword>
<dbReference type="OrthoDB" id="9811391at2"/>
<proteinExistence type="inferred from homology"/>
<keyword evidence="4 7" id="KW-0812">Transmembrane</keyword>
<organism evidence="8 9">
    <name type="scientific">Anoxybacter fermentans</name>
    <dbReference type="NCBI Taxonomy" id="1323375"/>
    <lineage>
        <taxon>Bacteria</taxon>
        <taxon>Bacillati</taxon>
        <taxon>Bacillota</taxon>
        <taxon>Clostridia</taxon>
        <taxon>Halanaerobiales</taxon>
        <taxon>Anoxybacter</taxon>
    </lineage>
</organism>
<accession>A0A3S9T1E7</accession>
<evidence type="ECO:0000313" key="9">
    <source>
        <dbReference type="Proteomes" id="UP000267250"/>
    </source>
</evidence>
<dbReference type="PANTHER" id="PTHR30106">
    <property type="entry name" value="INNER MEMBRANE PROTEIN YEIH-RELATED"/>
    <property type="match status" value="1"/>
</dbReference>
<feature type="transmembrane region" description="Helical" evidence="7">
    <location>
        <begin position="194"/>
        <end position="215"/>
    </location>
</feature>
<evidence type="ECO:0000256" key="7">
    <source>
        <dbReference type="SAM" id="Phobius"/>
    </source>
</evidence>
<sequence>MQGQQAQVLVVEKGYFQKYFKKIPGILLLFFVGYVAKIIAGYIPHVDYILVAITIGMVISNTVGVPEVFVPGVNTYELWLKIGIVFLGAKLALGNVLNLGAVGLTMVIVEIIVSIVTVTWLARKFGLPEKTGSLLAIGVGICGVSAIIGATGAINAKERDSSLAIATILIFGAGMIFIFPYLGHLLGLSDKAFGLWAGLAVDNTAEAVATGFVFSEAAGQIATLTKLCRNALMGIVILIFAIYYAQKGMASGVKHKGRFIWSKFPKFLLGFLLVSILVTFGFFSKGEIKAINNLAKWAFMLTFAGVGFRTRFSEMKKAGLKAFLVGLGAEFMVSIVTLVMIVLVYL</sequence>
<dbReference type="EMBL" id="CP016379">
    <property type="protein sequence ID" value="AZR74398.1"/>
    <property type="molecule type" value="Genomic_DNA"/>
</dbReference>
<evidence type="ECO:0000256" key="2">
    <source>
        <dbReference type="ARBA" id="ARBA00007977"/>
    </source>
</evidence>
<dbReference type="AlphaFoldDB" id="A0A3S9T1E7"/>
<gene>
    <name evidence="8" type="ORF">BBF96_13985</name>
</gene>
<comment type="subcellular location">
    <subcellularLocation>
        <location evidence="1">Cell membrane</location>
        <topology evidence="1">Multi-pass membrane protein</topology>
    </subcellularLocation>
</comment>
<dbReference type="GO" id="GO:0005886">
    <property type="term" value="C:plasma membrane"/>
    <property type="evidence" value="ECO:0007669"/>
    <property type="project" value="UniProtKB-SubCell"/>
</dbReference>
<dbReference type="RefSeq" id="WP_127017755.1">
    <property type="nucleotide sequence ID" value="NZ_CP016379.1"/>
</dbReference>
<evidence type="ECO:0000256" key="4">
    <source>
        <dbReference type="ARBA" id="ARBA00022692"/>
    </source>
</evidence>
<feature type="transmembrane region" description="Helical" evidence="7">
    <location>
        <begin position="162"/>
        <end position="182"/>
    </location>
</feature>
<feature type="transmembrane region" description="Helical" evidence="7">
    <location>
        <begin position="23"/>
        <end position="43"/>
    </location>
</feature>
<name>A0A3S9T1E7_9FIRM</name>
<evidence type="ECO:0008006" key="10">
    <source>
        <dbReference type="Google" id="ProtNLM"/>
    </source>
</evidence>
<feature type="transmembrane region" description="Helical" evidence="7">
    <location>
        <begin position="322"/>
        <end position="345"/>
    </location>
</feature>
<keyword evidence="5 7" id="KW-1133">Transmembrane helix</keyword>
<feature type="transmembrane region" description="Helical" evidence="7">
    <location>
        <begin position="227"/>
        <end position="246"/>
    </location>
</feature>
<dbReference type="Proteomes" id="UP000267250">
    <property type="component" value="Chromosome"/>
</dbReference>
<dbReference type="InterPro" id="IPR018383">
    <property type="entry name" value="UPF0324_pro"/>
</dbReference>
<keyword evidence="3" id="KW-1003">Cell membrane</keyword>
<keyword evidence="9" id="KW-1185">Reference proteome</keyword>
<evidence type="ECO:0000256" key="6">
    <source>
        <dbReference type="ARBA" id="ARBA00023136"/>
    </source>
</evidence>
<dbReference type="PANTHER" id="PTHR30106:SF1">
    <property type="entry name" value="UPF0324 MEMBRANE PROTEIN FN0533"/>
    <property type="match status" value="1"/>
</dbReference>
<feature type="transmembrane region" description="Helical" evidence="7">
    <location>
        <begin position="49"/>
        <end position="69"/>
    </location>
</feature>
<evidence type="ECO:0000256" key="3">
    <source>
        <dbReference type="ARBA" id="ARBA00022475"/>
    </source>
</evidence>
<feature type="transmembrane region" description="Helical" evidence="7">
    <location>
        <begin position="99"/>
        <end position="122"/>
    </location>
</feature>
<evidence type="ECO:0000313" key="8">
    <source>
        <dbReference type="EMBL" id="AZR74398.1"/>
    </source>
</evidence>
<comment type="similarity">
    <text evidence="2">Belongs to the UPF0324 family.</text>
</comment>
<protein>
    <recommendedName>
        <fullName evidence="10">Sulfate exporter family transporter</fullName>
    </recommendedName>
</protein>
<feature type="transmembrane region" description="Helical" evidence="7">
    <location>
        <begin position="290"/>
        <end position="310"/>
    </location>
</feature>
<evidence type="ECO:0000256" key="1">
    <source>
        <dbReference type="ARBA" id="ARBA00004651"/>
    </source>
</evidence>
<dbReference type="Pfam" id="PF03601">
    <property type="entry name" value="Cons_hypoth698"/>
    <property type="match status" value="1"/>
</dbReference>
<dbReference type="KEGG" id="aft:BBF96_13985"/>
<evidence type="ECO:0000256" key="5">
    <source>
        <dbReference type="ARBA" id="ARBA00022989"/>
    </source>
</evidence>
<reference evidence="8 9" key="1">
    <citation type="submission" date="2016-07" db="EMBL/GenBank/DDBJ databases">
        <title>Genome and transcriptome analysis of iron-reducing fermentative bacteria Anoxybacter fermentans.</title>
        <authorList>
            <person name="Zeng X."/>
            <person name="Shao Z."/>
        </authorList>
    </citation>
    <scope>NUCLEOTIDE SEQUENCE [LARGE SCALE GENOMIC DNA]</scope>
    <source>
        <strain evidence="8 9">DY22613</strain>
    </source>
</reference>
<feature type="transmembrane region" description="Helical" evidence="7">
    <location>
        <begin position="267"/>
        <end position="284"/>
    </location>
</feature>
<feature type="transmembrane region" description="Helical" evidence="7">
    <location>
        <begin position="134"/>
        <end position="156"/>
    </location>
</feature>